<proteinExistence type="predicted"/>
<dbReference type="Proteomes" id="UP001176941">
    <property type="component" value="Chromosome 27"/>
</dbReference>
<evidence type="ECO:0000256" key="1">
    <source>
        <dbReference type="SAM" id="MobiDB-lite"/>
    </source>
</evidence>
<keyword evidence="4" id="KW-1185">Reference proteome</keyword>
<accession>A0ABN8Z561</accession>
<evidence type="ECO:0000256" key="2">
    <source>
        <dbReference type="SAM" id="SignalP"/>
    </source>
</evidence>
<organism evidence="3 4">
    <name type="scientific">Rangifer tarandus platyrhynchus</name>
    <name type="common">Svalbard reindeer</name>
    <dbReference type="NCBI Taxonomy" id="3082113"/>
    <lineage>
        <taxon>Eukaryota</taxon>
        <taxon>Metazoa</taxon>
        <taxon>Chordata</taxon>
        <taxon>Craniata</taxon>
        <taxon>Vertebrata</taxon>
        <taxon>Euteleostomi</taxon>
        <taxon>Mammalia</taxon>
        <taxon>Eutheria</taxon>
        <taxon>Laurasiatheria</taxon>
        <taxon>Artiodactyla</taxon>
        <taxon>Ruminantia</taxon>
        <taxon>Pecora</taxon>
        <taxon>Cervidae</taxon>
        <taxon>Odocoileinae</taxon>
        <taxon>Rangifer</taxon>
    </lineage>
</organism>
<name>A0ABN8Z561_RANTA</name>
<evidence type="ECO:0000313" key="3">
    <source>
        <dbReference type="EMBL" id="CAI9168081.1"/>
    </source>
</evidence>
<protein>
    <recommendedName>
        <fullName evidence="5">Secreted protein</fullName>
    </recommendedName>
</protein>
<dbReference type="EMBL" id="OX459963">
    <property type="protein sequence ID" value="CAI9168081.1"/>
    <property type="molecule type" value="Genomic_DNA"/>
</dbReference>
<evidence type="ECO:0000313" key="4">
    <source>
        <dbReference type="Proteomes" id="UP001176941"/>
    </source>
</evidence>
<sequence length="132" mass="14436">MGLPRWLLLLLLSRFSRVRLCATPQTAAHQAPPPRDSPGKNTGAGSHFLLQRMEVKVKSLRRVRVLAAPWTPGSSVHGVVQARVVSQVALVVKNPPANAGDARDVSSIPGRQNIPWSRKWHPTPVFLPGKPH</sequence>
<feature type="region of interest" description="Disordered" evidence="1">
    <location>
        <begin position="24"/>
        <end position="47"/>
    </location>
</feature>
<evidence type="ECO:0008006" key="5">
    <source>
        <dbReference type="Google" id="ProtNLM"/>
    </source>
</evidence>
<reference evidence="3" key="1">
    <citation type="submission" date="2023-04" db="EMBL/GenBank/DDBJ databases">
        <authorList>
            <consortium name="ELIXIR-Norway"/>
        </authorList>
    </citation>
    <scope>NUCLEOTIDE SEQUENCE [LARGE SCALE GENOMIC DNA]</scope>
</reference>
<keyword evidence="2" id="KW-0732">Signal</keyword>
<feature type="signal peptide" evidence="2">
    <location>
        <begin position="1"/>
        <end position="21"/>
    </location>
</feature>
<gene>
    <name evidence="3" type="ORF">MRATA1EN1_LOCUS17043</name>
</gene>
<feature type="chain" id="PRO_5046848393" description="Secreted protein" evidence="2">
    <location>
        <begin position="22"/>
        <end position="132"/>
    </location>
</feature>